<sequence length="170" mass="19356">MEDFNNVHNVDNADYVDNADHVESTDHVDHVSSPYAKNNINYNAFDEKDVEANQNNANVMNSLVGKIISEKYLSDFINEEIFFIGEVVGIEDNKISLKSVNGKCVECVIQDRNFKAHTKYVGIKGTVSDDLKIIETRGVIFLEDINFEIVNEYINIYMQNINSDVFLSSY</sequence>
<organism evidence="1 2">
    <name type="scientific">Plasmodium malariae</name>
    <dbReference type="NCBI Taxonomy" id="5858"/>
    <lineage>
        <taxon>Eukaryota</taxon>
        <taxon>Sar</taxon>
        <taxon>Alveolata</taxon>
        <taxon>Apicomplexa</taxon>
        <taxon>Aconoidasida</taxon>
        <taxon>Haemosporida</taxon>
        <taxon>Plasmodiidae</taxon>
        <taxon>Plasmodium</taxon>
        <taxon>Plasmodium (Plasmodium)</taxon>
    </lineage>
</organism>
<evidence type="ECO:0000313" key="1">
    <source>
        <dbReference type="EMBL" id="SBT74725.1"/>
    </source>
</evidence>
<dbReference type="SUPFAM" id="SSF50249">
    <property type="entry name" value="Nucleic acid-binding proteins"/>
    <property type="match status" value="1"/>
</dbReference>
<name>A0A1C3KL66_PLAMA</name>
<dbReference type="EMBL" id="LT594489">
    <property type="protein sequence ID" value="SBT74725.1"/>
    <property type="molecule type" value="Genomic_DNA"/>
</dbReference>
<reference evidence="1 2" key="1">
    <citation type="submission" date="2016-06" db="EMBL/GenBank/DDBJ databases">
        <authorList>
            <consortium name="Pathogen Informatics"/>
        </authorList>
    </citation>
    <scope>NUCLEOTIDE SEQUENCE [LARGE SCALE GENOMIC DNA]</scope>
    <source>
        <strain evidence="1">PmlGA01</strain>
    </source>
</reference>
<protein>
    <recommendedName>
        <fullName evidence="3">Replication factor A protein 3</fullName>
    </recommendedName>
</protein>
<evidence type="ECO:0000313" key="2">
    <source>
        <dbReference type="Proteomes" id="UP000219799"/>
    </source>
</evidence>
<dbReference type="InterPro" id="IPR012340">
    <property type="entry name" value="NA-bd_OB-fold"/>
</dbReference>
<dbReference type="Gene3D" id="2.40.50.140">
    <property type="entry name" value="Nucleic acid-binding proteins"/>
    <property type="match status" value="1"/>
</dbReference>
<dbReference type="Proteomes" id="UP000219799">
    <property type="component" value="Chromosome 1"/>
</dbReference>
<evidence type="ECO:0008006" key="3">
    <source>
        <dbReference type="Google" id="ProtNLM"/>
    </source>
</evidence>
<dbReference type="AlphaFoldDB" id="A0A1C3KL66"/>
<dbReference type="VEuPathDB" id="PlasmoDB:PmUG01_01021200"/>
<proteinExistence type="predicted"/>
<gene>
    <name evidence="1" type="primary">PmlGA01_010012200</name>
    <name evidence="1" type="ORF">PMLGA01_010012200</name>
</gene>
<accession>A0A1C3KL66</accession>